<dbReference type="InterPro" id="IPR008217">
    <property type="entry name" value="Ccc1_fam"/>
</dbReference>
<evidence type="ECO:0000256" key="5">
    <source>
        <dbReference type="SAM" id="Phobius"/>
    </source>
</evidence>
<feature type="transmembrane region" description="Helical" evidence="5">
    <location>
        <begin position="151"/>
        <end position="173"/>
    </location>
</feature>
<dbReference type="AlphaFoldDB" id="A0AAE4T347"/>
<comment type="subcellular location">
    <subcellularLocation>
        <location evidence="1">Endomembrane system</location>
        <topology evidence="1">Multi-pass membrane protein</topology>
    </subcellularLocation>
</comment>
<evidence type="ECO:0000256" key="4">
    <source>
        <dbReference type="ARBA" id="ARBA00023136"/>
    </source>
</evidence>
<dbReference type="CDD" id="cd01044">
    <property type="entry name" value="Ferritin_CCC1_N"/>
    <property type="match status" value="1"/>
</dbReference>
<keyword evidence="3 5" id="KW-1133">Transmembrane helix</keyword>
<keyword evidence="4 5" id="KW-0472">Membrane</keyword>
<dbReference type="RefSeq" id="WP_315340189.1">
    <property type="nucleotide sequence ID" value="NZ_JAVDZE010000001.1"/>
</dbReference>
<evidence type="ECO:0000259" key="6">
    <source>
        <dbReference type="Pfam" id="PF02915"/>
    </source>
</evidence>
<accession>A0AAE4T347</accession>
<keyword evidence="8" id="KW-1185">Reference proteome</keyword>
<dbReference type="GO" id="GO:0046872">
    <property type="term" value="F:metal ion binding"/>
    <property type="evidence" value="ECO:0007669"/>
    <property type="project" value="InterPro"/>
</dbReference>
<dbReference type="CDD" id="cd02431">
    <property type="entry name" value="Ferritin_CCC1_C"/>
    <property type="match status" value="1"/>
</dbReference>
<feature type="transmembrane region" description="Helical" evidence="5">
    <location>
        <begin position="276"/>
        <end position="296"/>
    </location>
</feature>
<reference evidence="7 8" key="1">
    <citation type="submission" date="2023-08" db="EMBL/GenBank/DDBJ databases">
        <title>Draft genome sequence of Thermococcus waiotapuensis WT1T, a thermophilic sulphur-dependent archaeon from order Thermococcales.</title>
        <authorList>
            <person name="Manners S.H."/>
            <person name="Carere C.R."/>
            <person name="Dhami M.K."/>
            <person name="Dobson R.C.J."/>
            <person name="Stott M.B."/>
        </authorList>
    </citation>
    <scope>NUCLEOTIDE SEQUENCE [LARGE SCALE GENOMIC DNA]</scope>
    <source>
        <strain evidence="7 8">WT1</strain>
    </source>
</reference>
<dbReference type="Pfam" id="PF02915">
    <property type="entry name" value="Rubrerythrin"/>
    <property type="match status" value="1"/>
</dbReference>
<feature type="domain" description="Rubrerythrin diiron-binding" evidence="6">
    <location>
        <begin position="14"/>
        <end position="138"/>
    </location>
</feature>
<evidence type="ECO:0000256" key="3">
    <source>
        <dbReference type="ARBA" id="ARBA00022989"/>
    </source>
</evidence>
<dbReference type="Pfam" id="PF01988">
    <property type="entry name" value="VIT1"/>
    <property type="match status" value="1"/>
</dbReference>
<dbReference type="Proteomes" id="UP001245683">
    <property type="component" value="Unassembled WGS sequence"/>
</dbReference>
<organism evidence="7 8">
    <name type="scientific">Thermococcus waiotapuensis</name>
    <dbReference type="NCBI Taxonomy" id="90909"/>
    <lineage>
        <taxon>Archaea</taxon>
        <taxon>Methanobacteriati</taxon>
        <taxon>Methanobacteriota</taxon>
        <taxon>Thermococci</taxon>
        <taxon>Thermococcales</taxon>
        <taxon>Thermococcaceae</taxon>
        <taxon>Thermococcus</taxon>
    </lineage>
</organism>
<dbReference type="GO" id="GO:0012505">
    <property type="term" value="C:endomembrane system"/>
    <property type="evidence" value="ECO:0007669"/>
    <property type="project" value="UniProtKB-SubCell"/>
</dbReference>
<evidence type="ECO:0000256" key="1">
    <source>
        <dbReference type="ARBA" id="ARBA00004127"/>
    </source>
</evidence>
<sequence>MEGMIELAMRFYEDEYSDSMLYTKLSKTEKDKNIKEEFLRLSQIESEHAKFWHGFLKARGVEVKKSGVSRIHELSVRILRKLLGPGAVASLLELGERSAIQKYFRYLTEYSDRLSPDEVEKLKEVILDELEHEQFFMENKRRFHAENIRDIILGMNDGLVEILGAVTGLSAVYTTAPKLVGISGVIVGVAGSLSMGIGAFISVRSQRQVNEALRERMRVLFKISPERAKVEIKERLMESGVPEEVAENTAEELAKRGEGTVGLLTQEGNEDEVRSALYTGLAYLLGVIFPVLPYFLAPTSTVALPFSILLAGTVLAIVATLVSVLSGISMKSKIMEMVTTGLGAAFLSYLFGRLMESIFHVSAL</sequence>
<dbReference type="GO" id="GO:0030026">
    <property type="term" value="P:intracellular manganese ion homeostasis"/>
    <property type="evidence" value="ECO:0007669"/>
    <property type="project" value="InterPro"/>
</dbReference>
<dbReference type="GO" id="GO:0016491">
    <property type="term" value="F:oxidoreductase activity"/>
    <property type="evidence" value="ECO:0007669"/>
    <property type="project" value="InterPro"/>
</dbReference>
<name>A0AAE4T347_9EURY</name>
<feature type="transmembrane region" description="Helical" evidence="5">
    <location>
        <begin position="302"/>
        <end position="325"/>
    </location>
</feature>
<dbReference type="GO" id="GO:0005384">
    <property type="term" value="F:manganese ion transmembrane transporter activity"/>
    <property type="evidence" value="ECO:0007669"/>
    <property type="project" value="InterPro"/>
</dbReference>
<comment type="caution">
    <text evidence="7">The sequence shown here is derived from an EMBL/GenBank/DDBJ whole genome shotgun (WGS) entry which is preliminary data.</text>
</comment>
<dbReference type="SUPFAM" id="SSF47240">
    <property type="entry name" value="Ferritin-like"/>
    <property type="match status" value="1"/>
</dbReference>
<dbReference type="InterPro" id="IPR009078">
    <property type="entry name" value="Ferritin-like_SF"/>
</dbReference>
<evidence type="ECO:0000256" key="2">
    <source>
        <dbReference type="ARBA" id="ARBA00022692"/>
    </source>
</evidence>
<protein>
    <submittedName>
        <fullName evidence="7">VIT1/CCC1 transporter family protein</fullName>
    </submittedName>
</protein>
<dbReference type="PANTHER" id="PTHR31851">
    <property type="entry name" value="FE(2+)/MN(2+) TRANSPORTER PCL1"/>
    <property type="match status" value="1"/>
</dbReference>
<dbReference type="InterPro" id="IPR003251">
    <property type="entry name" value="Rr_diiron-bd_dom"/>
</dbReference>
<dbReference type="EMBL" id="JAVDZE010000001">
    <property type="protein sequence ID" value="MDV3103463.1"/>
    <property type="molecule type" value="Genomic_DNA"/>
</dbReference>
<proteinExistence type="predicted"/>
<evidence type="ECO:0000313" key="8">
    <source>
        <dbReference type="Proteomes" id="UP001245683"/>
    </source>
</evidence>
<gene>
    <name evidence="7" type="ORF">RBI02_02725</name>
</gene>
<feature type="transmembrane region" description="Helical" evidence="5">
    <location>
        <begin position="179"/>
        <end position="201"/>
    </location>
</feature>
<evidence type="ECO:0000313" key="7">
    <source>
        <dbReference type="EMBL" id="MDV3103463.1"/>
    </source>
</evidence>
<keyword evidence="2 5" id="KW-0812">Transmembrane</keyword>
<dbReference type="InterPro" id="IPR039376">
    <property type="entry name" value="Ferritin_CCC1_N"/>
</dbReference>